<keyword evidence="4" id="KW-0433">Leucine-rich repeat</keyword>
<evidence type="ECO:0000259" key="15">
    <source>
        <dbReference type="Pfam" id="PF23598"/>
    </source>
</evidence>
<keyword evidence="8 12" id="KW-1133">Transmembrane helix</keyword>
<feature type="transmembrane region" description="Helical" evidence="12">
    <location>
        <begin position="991"/>
        <end position="1015"/>
    </location>
</feature>
<keyword evidence="9 12" id="KW-0472">Membrane</keyword>
<evidence type="ECO:0000256" key="9">
    <source>
        <dbReference type="ARBA" id="ARBA00023136"/>
    </source>
</evidence>
<evidence type="ECO:0000256" key="12">
    <source>
        <dbReference type="SAM" id="Phobius"/>
    </source>
</evidence>
<keyword evidence="10" id="KW-0675">Receptor</keyword>
<organism evidence="17">
    <name type="scientific">Brassica campestris</name>
    <name type="common">Field mustard</name>
    <dbReference type="NCBI Taxonomy" id="3711"/>
    <lineage>
        <taxon>Eukaryota</taxon>
        <taxon>Viridiplantae</taxon>
        <taxon>Streptophyta</taxon>
        <taxon>Embryophyta</taxon>
        <taxon>Tracheophyta</taxon>
        <taxon>Spermatophyta</taxon>
        <taxon>Magnoliopsida</taxon>
        <taxon>eudicotyledons</taxon>
        <taxon>Gunneridae</taxon>
        <taxon>Pentapetalae</taxon>
        <taxon>rosids</taxon>
        <taxon>malvids</taxon>
        <taxon>Brassicales</taxon>
        <taxon>Brassicaceae</taxon>
        <taxon>Brassiceae</taxon>
        <taxon>Brassica</taxon>
    </lineage>
</organism>
<gene>
    <name evidence="17" type="ORF">BRAA07T28229Z</name>
    <name evidence="16" type="ORF">BRAPAZ1V2_A07P04940.2</name>
</gene>
<sequence>MGFLPCLICFLVFVLIFLNTFASSKRQLLCPPEQRNALLKFKSEFTSSCNFSTSYPRTESWAIQSDCCYWDGITCEATSGEVIELDLSCSCFQGQLSSKSSLFKLQKLRVINLAYNDFSSSVIPTQFGILFELRRLNLSNSWLSGQIPTELLHLTKLMSLDLSYNSLSSEESFLNKLVQNLTNLHELNLGLVDISSEIPQNISNLSSLKSLSLDNCNFFGKFPSNLLLIPTIQSINLYNNQGMEGSLPEFDGNNSLVLLDLSFTSFSGNLPDSINNLKHLNYLRLESSAFSGKIPSSLSNLSKLLVLELSNNFFSGQIPSSIGNLFHLTHLDLSSNRLDGQIPSSFVNLKQLTSLRLDSNMIGGNFPLPLLNLTRLKFLSLTDNHFKGTLPPNISVLSNLKTFEASHNTFTGTLSSALFNIPSLTLIDLKDNELTHVFEFGNSSSPSRLERLLLGHNHFRGPIPISISKLVSVRELDLSYFNTGMSVDFGIFSQLKELMDLDLSYLNTTGTVDLSILFSHLKSLSKLDLSGQHVSTSKMGSNSSLPPHLDRLQLLGCGITKFPKFVQNLQHLSDLDLSNNNIKGRVPKWIWKLPRLMNLNLSNNSFTRLQRSSNDVPVQDILMLDLSSNAFQGPLVIPPVTTEAMLVSKNNFTGKIPRSICRHRFLNVLDLSNNNFTGSIPRCLRNLNEYLSVLNLRYNQLSGNIPEIFTNATELTSLDLSHNRFVGTLPRSLKDCPVLEVLNVGSNKIDDAFPFWLSSLPTLKVMVLRNNRFKGLLHRPRHSFGYPNLQIIDIANNHFTGNLPSYYFAEWNMTTNKDFKGFRYIGDGGSYYHDSMVLISKGVEMKLERIFTLLTAIDFSGNKLQGMIPESVGLLKDLIVLNLSSNVFTGNIPSSLANLTELESLDLSHNKLSGHIPPALGGLTSISNITVSHNQLVGPIPQSTQFQTQSASSFEGNLGLCGLPLSEKCGDNVEKEQSQVLGSEEEEDEGILSWTAAAIGLAPGIILGLTIEYILNIPKTRWFMNTAERFRSF</sequence>
<dbReference type="AlphaFoldDB" id="A0A3P6APN4"/>
<name>A0A3P6APN4_BRACM</name>
<dbReference type="EMBL" id="LR031574">
    <property type="protein sequence ID" value="VDC95866.1"/>
    <property type="molecule type" value="Genomic_DNA"/>
</dbReference>
<evidence type="ECO:0000256" key="1">
    <source>
        <dbReference type="ARBA" id="ARBA00004251"/>
    </source>
</evidence>
<evidence type="ECO:0000256" key="11">
    <source>
        <dbReference type="ARBA" id="ARBA00023180"/>
    </source>
</evidence>
<evidence type="ECO:0000256" key="3">
    <source>
        <dbReference type="ARBA" id="ARBA00022475"/>
    </source>
</evidence>
<dbReference type="InterPro" id="IPR055414">
    <property type="entry name" value="LRR_R13L4/SHOC2-like"/>
</dbReference>
<proteinExistence type="inferred from homology"/>
<dbReference type="Gene3D" id="3.80.10.10">
    <property type="entry name" value="Ribonuclease Inhibitor"/>
    <property type="match status" value="3"/>
</dbReference>
<evidence type="ECO:0000256" key="13">
    <source>
        <dbReference type="SAM" id="SignalP"/>
    </source>
</evidence>
<evidence type="ECO:0000259" key="14">
    <source>
        <dbReference type="Pfam" id="PF08263"/>
    </source>
</evidence>
<evidence type="ECO:0000256" key="4">
    <source>
        <dbReference type="ARBA" id="ARBA00022614"/>
    </source>
</evidence>
<dbReference type="InterPro" id="IPR001611">
    <property type="entry name" value="Leu-rich_rpt"/>
</dbReference>
<evidence type="ECO:0000313" key="16">
    <source>
        <dbReference type="EMBL" id="CAG7900850.1"/>
    </source>
</evidence>
<dbReference type="PANTHER" id="PTHR27000:SF787">
    <property type="entry name" value="RECEPTOR-LIKE PROTEIN 39"/>
    <property type="match status" value="1"/>
</dbReference>
<dbReference type="InterPro" id="IPR003591">
    <property type="entry name" value="Leu-rich_rpt_typical-subtyp"/>
</dbReference>
<evidence type="ECO:0000256" key="8">
    <source>
        <dbReference type="ARBA" id="ARBA00022989"/>
    </source>
</evidence>
<feature type="signal peptide" evidence="13">
    <location>
        <begin position="1"/>
        <end position="22"/>
    </location>
</feature>
<dbReference type="Pfam" id="PF13855">
    <property type="entry name" value="LRR_8"/>
    <property type="match status" value="3"/>
</dbReference>
<comment type="subcellular location">
    <subcellularLocation>
        <location evidence="1">Cell membrane</location>
        <topology evidence="1">Single-pass type I membrane protein</topology>
    </subcellularLocation>
</comment>
<feature type="domain" description="Disease resistance R13L4/SHOC-2-like LRR" evidence="15">
    <location>
        <begin position="316"/>
        <end position="523"/>
    </location>
</feature>
<dbReference type="FunFam" id="3.80.10.10:FF:000111">
    <property type="entry name" value="LRR receptor-like serine/threonine-protein kinase ERECTA"/>
    <property type="match status" value="1"/>
</dbReference>
<reference evidence="17" key="1">
    <citation type="submission" date="2018-11" db="EMBL/GenBank/DDBJ databases">
        <authorList>
            <consortium name="Genoscope - CEA"/>
            <person name="William W."/>
        </authorList>
    </citation>
    <scope>NUCLEOTIDE SEQUENCE</scope>
</reference>
<evidence type="ECO:0000313" key="17">
    <source>
        <dbReference type="EMBL" id="VDC95866.1"/>
    </source>
</evidence>
<dbReference type="SUPFAM" id="SSF52058">
    <property type="entry name" value="L domain-like"/>
    <property type="match status" value="1"/>
</dbReference>
<evidence type="ECO:0000256" key="6">
    <source>
        <dbReference type="ARBA" id="ARBA00022729"/>
    </source>
</evidence>
<dbReference type="Pfam" id="PF00560">
    <property type="entry name" value="LRR_1"/>
    <property type="match status" value="2"/>
</dbReference>
<dbReference type="Gramene" id="A07p04940.2_BraZ1">
    <property type="protein sequence ID" value="A07p04940.2_BraZ1.CDS.1"/>
    <property type="gene ID" value="A07g04940.2_BraZ1"/>
</dbReference>
<dbReference type="Pfam" id="PF23598">
    <property type="entry name" value="LRR_14"/>
    <property type="match status" value="1"/>
</dbReference>
<accession>A0A3P6APN4</accession>
<feature type="chain" id="PRO_5039802279" evidence="13">
    <location>
        <begin position="23"/>
        <end position="1033"/>
    </location>
</feature>
<dbReference type="InterPro" id="IPR032675">
    <property type="entry name" value="LRR_dom_sf"/>
</dbReference>
<dbReference type="FunFam" id="3.80.10.10:FF:000041">
    <property type="entry name" value="LRR receptor-like serine/threonine-protein kinase ERECTA"/>
    <property type="match status" value="1"/>
</dbReference>
<evidence type="ECO:0000256" key="7">
    <source>
        <dbReference type="ARBA" id="ARBA00022737"/>
    </source>
</evidence>
<keyword evidence="7" id="KW-0677">Repeat</keyword>
<feature type="domain" description="Leucine-rich repeat-containing N-terminal plant-type" evidence="14">
    <location>
        <begin position="32"/>
        <end position="75"/>
    </location>
</feature>
<evidence type="ECO:0000256" key="5">
    <source>
        <dbReference type="ARBA" id="ARBA00022692"/>
    </source>
</evidence>
<protein>
    <submittedName>
        <fullName evidence="16">Uncharacterized protein</fullName>
    </submittedName>
</protein>
<keyword evidence="11" id="KW-0325">Glycoprotein</keyword>
<dbReference type="PROSITE" id="PS51450">
    <property type="entry name" value="LRR"/>
    <property type="match status" value="1"/>
</dbReference>
<evidence type="ECO:0000256" key="10">
    <source>
        <dbReference type="ARBA" id="ARBA00023170"/>
    </source>
</evidence>
<dbReference type="SUPFAM" id="SSF52047">
    <property type="entry name" value="RNI-like"/>
    <property type="match status" value="2"/>
</dbReference>
<keyword evidence="6 13" id="KW-0732">Signal</keyword>
<dbReference type="EMBL" id="LS974623">
    <property type="protein sequence ID" value="CAG7900850.1"/>
    <property type="molecule type" value="Genomic_DNA"/>
</dbReference>
<dbReference type="Proteomes" id="UP000694005">
    <property type="component" value="Chromosome A07"/>
</dbReference>
<dbReference type="SMART" id="SM00365">
    <property type="entry name" value="LRR_SD22"/>
    <property type="match status" value="5"/>
</dbReference>
<keyword evidence="3" id="KW-1003">Cell membrane</keyword>
<dbReference type="FunFam" id="3.80.10.10:FF:000095">
    <property type="entry name" value="LRR receptor-like serine/threonine-protein kinase GSO1"/>
    <property type="match status" value="1"/>
</dbReference>
<dbReference type="InterPro" id="IPR013210">
    <property type="entry name" value="LRR_N_plant-typ"/>
</dbReference>
<dbReference type="PRINTS" id="PR00019">
    <property type="entry name" value="LEURICHRPT"/>
</dbReference>
<dbReference type="GO" id="GO:0005886">
    <property type="term" value="C:plasma membrane"/>
    <property type="evidence" value="ECO:0007669"/>
    <property type="project" value="UniProtKB-SubCell"/>
</dbReference>
<dbReference type="Pfam" id="PF08263">
    <property type="entry name" value="LRRNT_2"/>
    <property type="match status" value="1"/>
</dbReference>
<dbReference type="SMART" id="SM00369">
    <property type="entry name" value="LRR_TYP"/>
    <property type="match status" value="6"/>
</dbReference>
<comment type="similarity">
    <text evidence="2">Belongs to the RLP family.</text>
</comment>
<evidence type="ECO:0000256" key="2">
    <source>
        <dbReference type="ARBA" id="ARBA00009592"/>
    </source>
</evidence>
<dbReference type="PANTHER" id="PTHR27000">
    <property type="entry name" value="LEUCINE-RICH REPEAT RECEPTOR-LIKE PROTEIN KINASE FAMILY PROTEIN-RELATED"/>
    <property type="match status" value="1"/>
</dbReference>
<keyword evidence="5 12" id="KW-0812">Transmembrane</keyword>